<evidence type="ECO:0000313" key="2">
    <source>
        <dbReference type="Proteomes" id="UP000316628"/>
    </source>
</evidence>
<dbReference type="EMBL" id="VFPP01000001">
    <property type="protein sequence ID" value="TQM78317.1"/>
    <property type="molecule type" value="Genomic_DNA"/>
</dbReference>
<evidence type="ECO:0008006" key="3">
    <source>
        <dbReference type="Google" id="ProtNLM"/>
    </source>
</evidence>
<reference evidence="1 2" key="1">
    <citation type="submission" date="2019-06" db="EMBL/GenBank/DDBJ databases">
        <title>Sequencing the genomes of 1000 actinobacteria strains.</title>
        <authorList>
            <person name="Klenk H.-P."/>
        </authorList>
    </citation>
    <scope>NUCLEOTIDE SEQUENCE [LARGE SCALE GENOMIC DNA]</scope>
    <source>
        <strain evidence="1 2">DSM 45456</strain>
    </source>
</reference>
<organism evidence="1 2">
    <name type="scientific">Saccharothrix saharensis</name>
    <dbReference type="NCBI Taxonomy" id="571190"/>
    <lineage>
        <taxon>Bacteria</taxon>
        <taxon>Bacillati</taxon>
        <taxon>Actinomycetota</taxon>
        <taxon>Actinomycetes</taxon>
        <taxon>Pseudonocardiales</taxon>
        <taxon>Pseudonocardiaceae</taxon>
        <taxon>Saccharothrix</taxon>
    </lineage>
</organism>
<dbReference type="Proteomes" id="UP000316628">
    <property type="component" value="Unassembled WGS sequence"/>
</dbReference>
<keyword evidence="2" id="KW-1185">Reference proteome</keyword>
<name>A0A543J683_9PSEU</name>
<dbReference type="SUPFAM" id="SSF55874">
    <property type="entry name" value="ATPase domain of HSP90 chaperone/DNA topoisomerase II/histidine kinase"/>
    <property type="match status" value="1"/>
</dbReference>
<dbReference type="OrthoDB" id="3689893at2"/>
<sequence>MTAGHDTVVLVVQDEDSTPPDEVGRWLHDHLEGWPAFDVLLVGLVVGELYDNARRHGSPPYVLELVLDRWRQALVVSVRDRAVRPAAPWSSSAGLSLVAGLSERWGVLTQASFTTVWAELVFVD</sequence>
<dbReference type="InterPro" id="IPR036890">
    <property type="entry name" value="HATPase_C_sf"/>
</dbReference>
<accession>A0A543J683</accession>
<gene>
    <name evidence="1" type="ORF">FHX81_0579</name>
</gene>
<comment type="caution">
    <text evidence="1">The sequence shown here is derived from an EMBL/GenBank/DDBJ whole genome shotgun (WGS) entry which is preliminary data.</text>
</comment>
<evidence type="ECO:0000313" key="1">
    <source>
        <dbReference type="EMBL" id="TQM78317.1"/>
    </source>
</evidence>
<protein>
    <recommendedName>
        <fullName evidence="3">Histidine kinase-like protein</fullName>
    </recommendedName>
</protein>
<proteinExistence type="predicted"/>
<dbReference type="RefSeq" id="WP_141975073.1">
    <property type="nucleotide sequence ID" value="NZ_VFPP01000001.1"/>
</dbReference>
<dbReference type="AlphaFoldDB" id="A0A543J683"/>
<dbReference type="Gene3D" id="3.30.565.10">
    <property type="entry name" value="Histidine kinase-like ATPase, C-terminal domain"/>
    <property type="match status" value="1"/>
</dbReference>
<dbReference type="CDD" id="cd16936">
    <property type="entry name" value="HATPase_RsbW-like"/>
    <property type="match status" value="1"/>
</dbReference>